<sequence>MNTYRLQQLLYEETDIEKIQKKKHNFIIDLPKYSFNYQNGLLTLNDTSFFKKNEYLFINKHNRYAACPKHCYQFIELNYMFSGKCTEKINGEKIDLKKGDILFLNAGSKHAISSLGKNDILITFLIKEKNIKVDLLSQTKGFLNISMENITPFFTDIFRDKQYHVFRNNEPLSFEQTLNNIIYEYYFPQIYSAEIIKCNLLKFFLLTARRSEKSCPDSQLEPHNSILLSQITEEINKNFKSLTLAVIAQKLNYNKNYISNFIKNQTGKTFTELINIRRVAEANKLIKHTNYSIAQISELVGFSSKTYFYSEYKKHFDHLPSHDRQYSAAEFLKV</sequence>
<dbReference type="InterPro" id="IPR009057">
    <property type="entry name" value="Homeodomain-like_sf"/>
</dbReference>
<accession>A0A0R1VQY6</accession>
<evidence type="ECO:0000256" key="1">
    <source>
        <dbReference type="ARBA" id="ARBA00023015"/>
    </source>
</evidence>
<evidence type="ECO:0000259" key="4">
    <source>
        <dbReference type="PROSITE" id="PS01124"/>
    </source>
</evidence>
<dbReference type="SUPFAM" id="SSF46689">
    <property type="entry name" value="Homeodomain-like"/>
    <property type="match status" value="1"/>
</dbReference>
<dbReference type="GO" id="GO:0043565">
    <property type="term" value="F:sequence-specific DNA binding"/>
    <property type="evidence" value="ECO:0007669"/>
    <property type="project" value="InterPro"/>
</dbReference>
<evidence type="ECO:0000256" key="3">
    <source>
        <dbReference type="ARBA" id="ARBA00023163"/>
    </source>
</evidence>
<dbReference type="RefSeq" id="WP_057871892.1">
    <property type="nucleotide sequence ID" value="NZ_AZGB01000016.1"/>
</dbReference>
<dbReference type="AlphaFoldDB" id="A0A0R1VQY6"/>
<dbReference type="PANTHER" id="PTHR43280">
    <property type="entry name" value="ARAC-FAMILY TRANSCRIPTIONAL REGULATOR"/>
    <property type="match status" value="1"/>
</dbReference>
<keyword evidence="1" id="KW-0805">Transcription regulation</keyword>
<dbReference type="EMBL" id="AZGB01000016">
    <property type="protein sequence ID" value="KRM06283.1"/>
    <property type="molecule type" value="Genomic_DNA"/>
</dbReference>
<feature type="domain" description="HTH araC/xylS-type" evidence="4">
    <location>
        <begin position="225"/>
        <end position="326"/>
    </location>
</feature>
<dbReference type="Proteomes" id="UP000051451">
    <property type="component" value="Unassembled WGS sequence"/>
</dbReference>
<dbReference type="Pfam" id="PF02311">
    <property type="entry name" value="AraC_binding"/>
    <property type="match status" value="1"/>
</dbReference>
<dbReference type="STRING" id="1423750.FC89_GL001155"/>
<proteinExistence type="predicted"/>
<keyword evidence="6" id="KW-1185">Reference proteome</keyword>
<dbReference type="PROSITE" id="PS01124">
    <property type="entry name" value="HTH_ARAC_FAMILY_2"/>
    <property type="match status" value="1"/>
</dbReference>
<dbReference type="Pfam" id="PF12833">
    <property type="entry name" value="HTH_18"/>
    <property type="match status" value="1"/>
</dbReference>
<dbReference type="InterPro" id="IPR014710">
    <property type="entry name" value="RmlC-like_jellyroll"/>
</dbReference>
<dbReference type="Gene3D" id="2.60.120.10">
    <property type="entry name" value="Jelly Rolls"/>
    <property type="match status" value="1"/>
</dbReference>
<protein>
    <submittedName>
        <fullName evidence="5">Transcription regulator</fullName>
    </submittedName>
</protein>
<gene>
    <name evidence="5" type="ORF">FC89_GL001155</name>
</gene>
<keyword evidence="3" id="KW-0804">Transcription</keyword>
<dbReference type="GeneID" id="98319173"/>
<dbReference type="GO" id="GO:0003700">
    <property type="term" value="F:DNA-binding transcription factor activity"/>
    <property type="evidence" value="ECO:0007669"/>
    <property type="project" value="InterPro"/>
</dbReference>
<dbReference type="PANTHER" id="PTHR43280:SF28">
    <property type="entry name" value="HTH-TYPE TRANSCRIPTIONAL ACTIVATOR RHAS"/>
    <property type="match status" value="1"/>
</dbReference>
<dbReference type="Gene3D" id="1.10.10.60">
    <property type="entry name" value="Homeodomain-like"/>
    <property type="match status" value="2"/>
</dbReference>
<evidence type="ECO:0000313" key="5">
    <source>
        <dbReference type="EMBL" id="KRM06283.1"/>
    </source>
</evidence>
<name>A0A0R1VQY6_9LACO</name>
<dbReference type="InterPro" id="IPR018060">
    <property type="entry name" value="HTH_AraC"/>
</dbReference>
<keyword evidence="2" id="KW-0238">DNA-binding</keyword>
<reference evidence="5 6" key="1">
    <citation type="journal article" date="2015" name="Genome Announc.">
        <title>Expanding the biotechnology potential of lactobacilli through comparative genomics of 213 strains and associated genera.</title>
        <authorList>
            <person name="Sun Z."/>
            <person name="Harris H.M."/>
            <person name="McCann A."/>
            <person name="Guo C."/>
            <person name="Argimon S."/>
            <person name="Zhang W."/>
            <person name="Yang X."/>
            <person name="Jeffery I.B."/>
            <person name="Cooney J.C."/>
            <person name="Kagawa T.F."/>
            <person name="Liu W."/>
            <person name="Song Y."/>
            <person name="Salvetti E."/>
            <person name="Wrobel A."/>
            <person name="Rasinkangas P."/>
            <person name="Parkhill J."/>
            <person name="Rea M.C."/>
            <person name="O'Sullivan O."/>
            <person name="Ritari J."/>
            <person name="Douillard F.P."/>
            <person name="Paul Ross R."/>
            <person name="Yang R."/>
            <person name="Briner A.E."/>
            <person name="Felis G.E."/>
            <person name="de Vos W.M."/>
            <person name="Barrangou R."/>
            <person name="Klaenhammer T.R."/>
            <person name="Caufield P.W."/>
            <person name="Cui Y."/>
            <person name="Zhang H."/>
            <person name="O'Toole P.W."/>
        </authorList>
    </citation>
    <scope>NUCLEOTIDE SEQUENCE [LARGE SCALE GENOMIC DNA]</scope>
    <source>
        <strain evidence="5 6">DSM 18630</strain>
    </source>
</reference>
<dbReference type="InterPro" id="IPR003313">
    <property type="entry name" value="AraC-bd"/>
</dbReference>
<dbReference type="SMART" id="SM00342">
    <property type="entry name" value="HTH_ARAC"/>
    <property type="match status" value="1"/>
</dbReference>
<dbReference type="SUPFAM" id="SSF51182">
    <property type="entry name" value="RmlC-like cupins"/>
    <property type="match status" value="1"/>
</dbReference>
<organism evidence="5 6">
    <name type="scientific">Liquorilactobacillus ghanensis DSM 18630</name>
    <dbReference type="NCBI Taxonomy" id="1423750"/>
    <lineage>
        <taxon>Bacteria</taxon>
        <taxon>Bacillati</taxon>
        <taxon>Bacillota</taxon>
        <taxon>Bacilli</taxon>
        <taxon>Lactobacillales</taxon>
        <taxon>Lactobacillaceae</taxon>
        <taxon>Liquorilactobacillus</taxon>
    </lineage>
</organism>
<comment type="caution">
    <text evidence="5">The sequence shown here is derived from an EMBL/GenBank/DDBJ whole genome shotgun (WGS) entry which is preliminary data.</text>
</comment>
<dbReference type="OrthoDB" id="9816335at2"/>
<evidence type="ECO:0000256" key="2">
    <source>
        <dbReference type="ARBA" id="ARBA00023125"/>
    </source>
</evidence>
<dbReference type="PATRIC" id="fig|1423750.3.peg.1181"/>
<dbReference type="InterPro" id="IPR011051">
    <property type="entry name" value="RmlC_Cupin_sf"/>
</dbReference>
<evidence type="ECO:0000313" key="6">
    <source>
        <dbReference type="Proteomes" id="UP000051451"/>
    </source>
</evidence>